<evidence type="ECO:0000313" key="1">
    <source>
        <dbReference type="EMBL" id="OHU47134.1"/>
    </source>
</evidence>
<accession>A0A1S1LKL7</accession>
<dbReference type="Proteomes" id="UP000180043">
    <property type="component" value="Unassembled WGS sequence"/>
</dbReference>
<gene>
    <name evidence="1" type="ORF">BKG82_26105</name>
</gene>
<organism evidence="1 2">
    <name type="scientific">Mycobacteroides chelonae</name>
    <name type="common">Mycobacterium chelonae</name>
    <dbReference type="NCBI Taxonomy" id="1774"/>
    <lineage>
        <taxon>Bacteria</taxon>
        <taxon>Bacillati</taxon>
        <taxon>Actinomycetota</taxon>
        <taxon>Actinomycetes</taxon>
        <taxon>Mycobacteriales</taxon>
        <taxon>Mycobacteriaceae</taxon>
        <taxon>Mycobacteroides</taxon>
    </lineage>
</organism>
<protein>
    <submittedName>
        <fullName evidence="1">Uncharacterized protein</fullName>
    </submittedName>
</protein>
<evidence type="ECO:0000313" key="2">
    <source>
        <dbReference type="Proteomes" id="UP000180043"/>
    </source>
</evidence>
<sequence>MSTEFERAPQKYLDGDCPDAVLAIYDDPQSTDRYTIFYTRIDYDADTRTRWIAYRAASENPSAPTGIGLLGQMDTHEARQFRNKSSNQYTHWTQLPAPVKDTVKQDINALAQG</sequence>
<dbReference type="AlphaFoldDB" id="A0A1S1LKL7"/>
<dbReference type="RefSeq" id="WP_070947752.1">
    <property type="nucleotide sequence ID" value="NZ_MLIQ01000042.1"/>
</dbReference>
<name>A0A1S1LKL7_MYCCH</name>
<comment type="caution">
    <text evidence="1">The sequence shown here is derived from an EMBL/GenBank/DDBJ whole genome shotgun (WGS) entry which is preliminary data.</text>
</comment>
<dbReference type="EMBL" id="MLIQ01000042">
    <property type="protein sequence ID" value="OHU47134.1"/>
    <property type="molecule type" value="Genomic_DNA"/>
</dbReference>
<reference evidence="1 2" key="1">
    <citation type="submission" date="2016-10" db="EMBL/GenBank/DDBJ databases">
        <title>Evaluation of Human, Veterinary and Environmental Mycobacterium chelonae Isolates by Core Genome Phylogenomic Analysis, Targeted Gene Comparison, and Anti-microbial Susceptibility Patterns: A Tale of Mistaken Identities.</title>
        <authorList>
            <person name="Fogelson S.B."/>
            <person name="Camus A.C."/>
            <person name="Lorenz W."/>
            <person name="Vasireddy R."/>
            <person name="Vasireddy S."/>
            <person name="Smith T."/>
            <person name="Brown-Elliott B.A."/>
            <person name="Wallace R.J.Jr."/>
            <person name="Hasan N.A."/>
            <person name="Reischl U."/>
            <person name="Sanchez S."/>
        </authorList>
    </citation>
    <scope>NUCLEOTIDE SEQUENCE [LARGE SCALE GENOMIC DNA]</scope>
    <source>
        <strain evidence="1 2">15515</strain>
    </source>
</reference>
<proteinExistence type="predicted"/>